<dbReference type="EMBL" id="JBICBT010000121">
    <property type="protein sequence ID" value="KAL3122856.1"/>
    <property type="molecule type" value="Genomic_DNA"/>
</dbReference>
<feature type="domain" description="RING-type" evidence="5">
    <location>
        <begin position="45"/>
        <end position="84"/>
    </location>
</feature>
<dbReference type="PROSITE" id="PS50089">
    <property type="entry name" value="ZF_RING_2"/>
    <property type="match status" value="1"/>
</dbReference>
<dbReference type="SMART" id="SM00184">
    <property type="entry name" value="RING"/>
    <property type="match status" value="1"/>
</dbReference>
<keyword evidence="1 3" id="KW-0479">Metal-binding</keyword>
<organism evidence="7 8">
    <name type="scientific">Heterodera trifolii</name>
    <dbReference type="NCBI Taxonomy" id="157864"/>
    <lineage>
        <taxon>Eukaryota</taxon>
        <taxon>Metazoa</taxon>
        <taxon>Ecdysozoa</taxon>
        <taxon>Nematoda</taxon>
        <taxon>Chromadorea</taxon>
        <taxon>Rhabditida</taxon>
        <taxon>Tylenchina</taxon>
        <taxon>Tylenchomorpha</taxon>
        <taxon>Tylenchoidea</taxon>
        <taxon>Heteroderidae</taxon>
        <taxon>Heteroderinae</taxon>
        <taxon>Heterodera</taxon>
    </lineage>
</organism>
<comment type="caution">
    <text evidence="7">The sequence shown here is derived from an EMBL/GenBank/DDBJ whole genome shotgun (WGS) entry which is preliminary data.</text>
</comment>
<protein>
    <recommendedName>
        <fullName evidence="5">RING-type domain-containing protein</fullName>
    </recommendedName>
</protein>
<accession>A0ABD2M5W3</accession>
<dbReference type="Gene3D" id="3.30.40.10">
    <property type="entry name" value="Zinc/RING finger domain, C3HC4 (zinc finger)"/>
    <property type="match status" value="1"/>
</dbReference>
<dbReference type="Proteomes" id="UP001620626">
    <property type="component" value="Unassembled WGS sequence"/>
</dbReference>
<dbReference type="InterPro" id="IPR001841">
    <property type="entry name" value="Znf_RING"/>
</dbReference>
<evidence type="ECO:0000256" key="3">
    <source>
        <dbReference type="PROSITE-ProRule" id="PRU00175"/>
    </source>
</evidence>
<dbReference type="CDD" id="cd16448">
    <property type="entry name" value="RING-H2"/>
    <property type="match status" value="1"/>
</dbReference>
<evidence type="ECO:0000256" key="1">
    <source>
        <dbReference type="ARBA" id="ARBA00022771"/>
    </source>
</evidence>
<evidence type="ECO:0000256" key="2">
    <source>
        <dbReference type="ARBA" id="ARBA00022833"/>
    </source>
</evidence>
<dbReference type="GO" id="GO:0008270">
    <property type="term" value="F:zinc ion binding"/>
    <property type="evidence" value="ECO:0007669"/>
    <property type="project" value="UniProtKB-KW"/>
</dbReference>
<keyword evidence="1 3" id="KW-0863">Zinc-finger</keyword>
<reference evidence="7 8" key="1">
    <citation type="submission" date="2024-10" db="EMBL/GenBank/DDBJ databases">
        <authorList>
            <person name="Kim D."/>
        </authorList>
    </citation>
    <scope>NUCLEOTIDE SEQUENCE [LARGE SCALE GENOMIC DNA]</scope>
    <source>
        <strain evidence="7">BH-2024</strain>
    </source>
</reference>
<dbReference type="SUPFAM" id="SSF57850">
    <property type="entry name" value="RING/U-box"/>
    <property type="match status" value="1"/>
</dbReference>
<evidence type="ECO:0000313" key="7">
    <source>
        <dbReference type="EMBL" id="KAL3122856.1"/>
    </source>
</evidence>
<dbReference type="EMBL" id="JBICBT010000121">
    <property type="protein sequence ID" value="KAL3122854.1"/>
    <property type="molecule type" value="Genomic_DNA"/>
</dbReference>
<sequence>MVSAAQRKALARARAAKQARRQAASERAAVGRAARSAIAEQREKCALCMRSVTERTERVGQCGHRLHYACLMKMLRTANECPNCGSTFVNAEEDDDDE</sequence>
<evidence type="ECO:0000259" key="5">
    <source>
        <dbReference type="PROSITE" id="PS50089"/>
    </source>
</evidence>
<evidence type="ECO:0000313" key="8">
    <source>
        <dbReference type="Proteomes" id="UP001620626"/>
    </source>
</evidence>
<dbReference type="AlphaFoldDB" id="A0ABD2M5W3"/>
<proteinExistence type="predicted"/>
<keyword evidence="2" id="KW-0862">Zinc</keyword>
<feature type="region of interest" description="Disordered" evidence="4">
    <location>
        <begin position="13"/>
        <end position="33"/>
    </location>
</feature>
<keyword evidence="8" id="KW-1185">Reference proteome</keyword>
<dbReference type="Pfam" id="PF13639">
    <property type="entry name" value="zf-RING_2"/>
    <property type="match status" value="1"/>
</dbReference>
<gene>
    <name evidence="6" type="ORF">niasHT_008766</name>
    <name evidence="7" type="ORF">niasHT_008768</name>
</gene>
<evidence type="ECO:0000256" key="4">
    <source>
        <dbReference type="SAM" id="MobiDB-lite"/>
    </source>
</evidence>
<dbReference type="InterPro" id="IPR013083">
    <property type="entry name" value="Znf_RING/FYVE/PHD"/>
</dbReference>
<feature type="compositionally biased region" description="Low complexity" evidence="4">
    <location>
        <begin position="21"/>
        <end position="33"/>
    </location>
</feature>
<evidence type="ECO:0000313" key="6">
    <source>
        <dbReference type="EMBL" id="KAL3122854.1"/>
    </source>
</evidence>
<name>A0ABD2M5W3_9BILA</name>